<dbReference type="InterPro" id="IPR022791">
    <property type="entry name" value="L-PG_synthase/AglD"/>
</dbReference>
<name>A0A8J6PZA2_9FLAO</name>
<feature type="transmembrane region" description="Helical" evidence="6">
    <location>
        <begin position="210"/>
        <end position="233"/>
    </location>
</feature>
<feature type="transmembrane region" description="Helical" evidence="6">
    <location>
        <begin position="12"/>
        <end position="32"/>
    </location>
</feature>
<protein>
    <submittedName>
        <fullName evidence="7">Flippase-like domain-containing protein</fullName>
    </submittedName>
</protein>
<evidence type="ECO:0000256" key="4">
    <source>
        <dbReference type="ARBA" id="ARBA00022989"/>
    </source>
</evidence>
<proteinExistence type="predicted"/>
<organism evidence="7 8">
    <name type="scientific">Aestuariibaculum marinum</name>
    <dbReference type="NCBI Taxonomy" id="2683592"/>
    <lineage>
        <taxon>Bacteria</taxon>
        <taxon>Pseudomonadati</taxon>
        <taxon>Bacteroidota</taxon>
        <taxon>Flavobacteriia</taxon>
        <taxon>Flavobacteriales</taxon>
        <taxon>Flavobacteriaceae</taxon>
    </lineage>
</organism>
<feature type="transmembrane region" description="Helical" evidence="6">
    <location>
        <begin position="166"/>
        <end position="189"/>
    </location>
</feature>
<keyword evidence="4 6" id="KW-1133">Transmembrane helix</keyword>
<dbReference type="AlphaFoldDB" id="A0A8J6PZA2"/>
<accession>A0A8J6PZA2</accession>
<keyword evidence="5 6" id="KW-0472">Membrane</keyword>
<keyword evidence="3 6" id="KW-0812">Transmembrane</keyword>
<evidence type="ECO:0000256" key="5">
    <source>
        <dbReference type="ARBA" id="ARBA00023136"/>
    </source>
</evidence>
<evidence type="ECO:0000256" key="1">
    <source>
        <dbReference type="ARBA" id="ARBA00004651"/>
    </source>
</evidence>
<evidence type="ECO:0000256" key="3">
    <source>
        <dbReference type="ARBA" id="ARBA00022692"/>
    </source>
</evidence>
<feature type="transmembrane region" description="Helical" evidence="6">
    <location>
        <begin position="275"/>
        <end position="298"/>
    </location>
</feature>
<feature type="transmembrane region" description="Helical" evidence="6">
    <location>
        <begin position="136"/>
        <end position="154"/>
    </location>
</feature>
<dbReference type="Proteomes" id="UP000621516">
    <property type="component" value="Unassembled WGS sequence"/>
</dbReference>
<sequence>MYVLPHKTKQIFFVLIKLSLVIAAFYFIYFKLSANNDLQFSMFLELASKNDAFTLAHLVFLILLSTGNWCFEILKWQTLVKPLKQISFFEATEQSLGSLTVSLFTPNRIGEYGAKALFYNKTQIKHIVSINGLHHLLQLSVSIIFGSIGLLYFISIYSTHLNYTKLILGGVLCIGFIVLAYFALSKIRLKQSTGRFSKLLHFIKTYPKKLVILGLNFSIIRYLFFSFQFYYLLNIFGVDIVYLNAMIIISTMYLLASVIPSIAIFDFAIKGSIGVYLFSFLNIEAITIIQITTIMWIFNFALPSLIGSYFVLTFKWPKPQISK</sequence>
<dbReference type="Pfam" id="PF03706">
    <property type="entry name" value="LPG_synthase_TM"/>
    <property type="match status" value="1"/>
</dbReference>
<gene>
    <name evidence="7" type="ORF">ICJ85_06570</name>
</gene>
<dbReference type="GO" id="GO:0005886">
    <property type="term" value="C:plasma membrane"/>
    <property type="evidence" value="ECO:0007669"/>
    <property type="project" value="UniProtKB-SubCell"/>
</dbReference>
<feature type="transmembrane region" description="Helical" evidence="6">
    <location>
        <begin position="245"/>
        <end position="268"/>
    </location>
</feature>
<dbReference type="EMBL" id="JACVXD010000002">
    <property type="protein sequence ID" value="MBD0823680.1"/>
    <property type="molecule type" value="Genomic_DNA"/>
</dbReference>
<feature type="transmembrane region" description="Helical" evidence="6">
    <location>
        <begin position="52"/>
        <end position="71"/>
    </location>
</feature>
<evidence type="ECO:0000256" key="6">
    <source>
        <dbReference type="SAM" id="Phobius"/>
    </source>
</evidence>
<keyword evidence="2" id="KW-1003">Cell membrane</keyword>
<comment type="caution">
    <text evidence="7">The sequence shown here is derived from an EMBL/GenBank/DDBJ whole genome shotgun (WGS) entry which is preliminary data.</text>
</comment>
<evidence type="ECO:0000313" key="8">
    <source>
        <dbReference type="Proteomes" id="UP000621516"/>
    </source>
</evidence>
<reference evidence="7 8" key="1">
    <citation type="journal article" date="2018" name="J. Microbiol.">
        <title>Aestuariibaculum marinum sp. nov., a marine bacterium isolated from seawater in South Korea.</title>
        <authorList>
            <person name="Choi J."/>
            <person name="Lee D."/>
            <person name="Jang J.H."/>
            <person name="Cha S."/>
            <person name="Seo T."/>
        </authorList>
    </citation>
    <scope>NUCLEOTIDE SEQUENCE [LARGE SCALE GENOMIC DNA]</scope>
    <source>
        <strain evidence="7 8">IP7</strain>
    </source>
</reference>
<comment type="subcellular location">
    <subcellularLocation>
        <location evidence="1">Cell membrane</location>
        <topology evidence="1">Multi-pass membrane protein</topology>
    </subcellularLocation>
</comment>
<evidence type="ECO:0000256" key="2">
    <source>
        <dbReference type="ARBA" id="ARBA00022475"/>
    </source>
</evidence>
<evidence type="ECO:0000313" key="7">
    <source>
        <dbReference type="EMBL" id="MBD0823680.1"/>
    </source>
</evidence>
<keyword evidence="8" id="KW-1185">Reference proteome</keyword>